<comment type="caution">
    <text evidence="3">The sequence shown here is derived from an EMBL/GenBank/DDBJ whole genome shotgun (WGS) entry which is preliminary data.</text>
</comment>
<gene>
    <name evidence="3" type="ORF">D6858_01655</name>
</gene>
<protein>
    <submittedName>
        <fullName evidence="3">Uncharacterized protein</fullName>
    </submittedName>
</protein>
<reference evidence="3 4" key="1">
    <citation type="submission" date="2018-09" db="EMBL/GenBank/DDBJ databases">
        <title>Altererythrobacter sp.Ery1 and Ery12, the genome sequencing of novel strains in genus Alterythrobacter.</title>
        <authorList>
            <person name="Cheng H."/>
            <person name="Wu Y.-H."/>
            <person name="Fang C."/>
            <person name="Xu X.-W."/>
        </authorList>
    </citation>
    <scope>NUCLEOTIDE SEQUENCE [LARGE SCALE GENOMIC DNA]</scope>
    <source>
        <strain evidence="3 4">Ery12</strain>
    </source>
</reference>
<keyword evidence="4" id="KW-1185">Reference proteome</keyword>
<dbReference type="RefSeq" id="WP_133305215.1">
    <property type="nucleotide sequence ID" value="NZ_RAHJ01000004.1"/>
</dbReference>
<feature type="region of interest" description="Disordered" evidence="1">
    <location>
        <begin position="24"/>
        <end position="109"/>
    </location>
</feature>
<name>A0A419R5L3_9SPHN</name>
<sequence length="109" mass="10720">MKISKIIVAAGAAMLIAQPALAVDPTNHNTTRSNKASGIIANGGSGDSTGDTVDAKNVPAAKEAAKQVAPASETNADHAKHHKVKAHGKAAPAPAAQPDAATGDTAAPK</sequence>
<organism evidence="3 4">
    <name type="scientific">Tsuneonella suprasediminis</name>
    <dbReference type="NCBI Taxonomy" id="2306996"/>
    <lineage>
        <taxon>Bacteria</taxon>
        <taxon>Pseudomonadati</taxon>
        <taxon>Pseudomonadota</taxon>
        <taxon>Alphaproteobacteria</taxon>
        <taxon>Sphingomonadales</taxon>
        <taxon>Erythrobacteraceae</taxon>
        <taxon>Tsuneonella</taxon>
    </lineage>
</organism>
<evidence type="ECO:0000313" key="4">
    <source>
        <dbReference type="Proteomes" id="UP000284322"/>
    </source>
</evidence>
<accession>A0A419R5L3</accession>
<dbReference type="EMBL" id="RAHJ01000004">
    <property type="protein sequence ID" value="RJX70864.1"/>
    <property type="molecule type" value="Genomic_DNA"/>
</dbReference>
<proteinExistence type="predicted"/>
<feature type="chain" id="PRO_5019383981" evidence="2">
    <location>
        <begin position="23"/>
        <end position="109"/>
    </location>
</feature>
<feature type="compositionally biased region" description="Low complexity" evidence="1">
    <location>
        <begin position="48"/>
        <end position="71"/>
    </location>
</feature>
<evidence type="ECO:0000256" key="1">
    <source>
        <dbReference type="SAM" id="MobiDB-lite"/>
    </source>
</evidence>
<dbReference type="OrthoDB" id="7433584at2"/>
<evidence type="ECO:0000256" key="2">
    <source>
        <dbReference type="SAM" id="SignalP"/>
    </source>
</evidence>
<feature type="compositionally biased region" description="Basic residues" evidence="1">
    <location>
        <begin position="79"/>
        <end position="88"/>
    </location>
</feature>
<dbReference type="Proteomes" id="UP000284322">
    <property type="component" value="Unassembled WGS sequence"/>
</dbReference>
<evidence type="ECO:0000313" key="3">
    <source>
        <dbReference type="EMBL" id="RJX70864.1"/>
    </source>
</evidence>
<feature type="compositionally biased region" description="Polar residues" evidence="1">
    <location>
        <begin position="26"/>
        <end position="36"/>
    </location>
</feature>
<feature type="signal peptide" evidence="2">
    <location>
        <begin position="1"/>
        <end position="22"/>
    </location>
</feature>
<dbReference type="AlphaFoldDB" id="A0A419R5L3"/>
<feature type="compositionally biased region" description="Low complexity" evidence="1">
    <location>
        <begin position="89"/>
        <end position="109"/>
    </location>
</feature>
<keyword evidence="2" id="KW-0732">Signal</keyword>